<dbReference type="Proteomes" id="UP000681131">
    <property type="component" value="Chromosome"/>
</dbReference>
<accession>A0A2Z4XWI6</accession>
<evidence type="ECO:0000313" key="3">
    <source>
        <dbReference type="EMBL" id="QIW12923.1"/>
    </source>
</evidence>
<dbReference type="KEGG" id="fad:CDH04_01780"/>
<dbReference type="EMBL" id="CP043424">
    <property type="protein sequence ID" value="QIW12923.1"/>
    <property type="molecule type" value="Genomic_DNA"/>
</dbReference>
<proteinExistence type="predicted"/>
<evidence type="ECO:0000313" key="5">
    <source>
        <dbReference type="Proteomes" id="UP000681131"/>
    </source>
</evidence>
<evidence type="ECO:0000313" key="2">
    <source>
        <dbReference type="EMBL" id="AXA33227.1"/>
    </source>
</evidence>
<dbReference type="EMBL" id="CP021781">
    <property type="protein sequence ID" value="AXA33227.1"/>
    <property type="molecule type" value="Genomic_DNA"/>
</dbReference>
<gene>
    <name evidence="2" type="ORF">CDH04_01780</name>
    <name evidence="3" type="ORF">FZC43_01785</name>
</gene>
<keyword evidence="1" id="KW-0732">Signal</keyword>
<dbReference type="Proteomes" id="UP000251120">
    <property type="component" value="Chromosome"/>
</dbReference>
<dbReference type="InterPro" id="IPR021459">
    <property type="entry name" value="GH101-related"/>
</dbReference>
<name>A0A2Z4XWI6_9GAMM</name>
<evidence type="ECO:0008006" key="6">
    <source>
        <dbReference type="Google" id="ProtNLM"/>
    </source>
</evidence>
<reference evidence="3 5" key="2">
    <citation type="submission" date="2019-08" db="EMBL/GenBank/DDBJ databases">
        <title>Complete genome sequences of Francisella adeliensis (FSC1325 and FSC1326).</title>
        <authorList>
            <person name="Ohrman C."/>
            <person name="Uneklint I."/>
            <person name="Vallesi A."/>
            <person name="Karlsson L."/>
            <person name="Sjodin A."/>
        </authorList>
    </citation>
    <scope>NUCLEOTIDE SEQUENCE [LARGE SCALE GENOMIC DNA]</scope>
    <source>
        <strain evidence="3 5">FSC1325</strain>
    </source>
</reference>
<dbReference type="AlphaFoldDB" id="A0A2Z4XWI6"/>
<organism evidence="2 4">
    <name type="scientific">Francisella adeliensis</name>
    <dbReference type="NCBI Taxonomy" id="2007306"/>
    <lineage>
        <taxon>Bacteria</taxon>
        <taxon>Pseudomonadati</taxon>
        <taxon>Pseudomonadota</taxon>
        <taxon>Gammaproteobacteria</taxon>
        <taxon>Thiotrichales</taxon>
        <taxon>Francisellaceae</taxon>
        <taxon>Francisella</taxon>
    </lineage>
</organism>
<evidence type="ECO:0000256" key="1">
    <source>
        <dbReference type="SAM" id="SignalP"/>
    </source>
</evidence>
<protein>
    <recommendedName>
        <fullName evidence="6">Glycosyl hydrolase</fullName>
    </recommendedName>
</protein>
<dbReference type="OrthoDB" id="3222930at2"/>
<sequence>MKLKYLLPLIFLTFGTTIANPVQLCDKTSCFLINPATLKVDLKSNSKSFPVSVAQTEEKFDIKLQNKQELVFDRNNVKVDFKLNNNSLDVSFSNIIKLKKTDNNSITFPIINNSNSFLLPMLEGRFIPTTDPKWINYLTSTTNEKDSLTGLANLSMQFLTAGFGDSVLYYQINNPFDNNFWFTGKNRLGLSFSHTFNILNEKRSFGFTIKLLKNDPNVIANTYREHKIAEGKFVTLTEKAKIAPNVTKLYGAPFIYLWGDELIGNKNVNWRKLHEFIKQQLASKTYNPTKYFNTLLKRSSNNILENFAKQKWVYPALEAQLDDAFKSLIADPKLWNKKAFASTKLNTIAASLLKEKQTSAEIIQLNKNLIQSAYAEYIQPVKLWGNGVSLAMLDDLQSIGLKNAWLGLNEISDGTYHANVIKQAIDDGYLIAPYDSYHSLQQPGKGSWSTGIFNDKTLYTRAAVIKQNGEYKTGFLGRGHSLNSSFATPEVHLRLNDAINKDKTPFNSWFFDTDGAGDLNNDFSAKHPMSKMQDAQNRLDRMQWAANKYKLVVGTEDGKDYVAPVAVFGHGLVSQGIWDKDMRRNKNSKYYMGGYWSPDGIPDRYGKPTPLKPLLSYIYYNPSFEVPLFQLVYNDSIITSDHWEYATFKFPSEIKNNILKTFLYNYPPLLHLDRKAWSEQKPLLSKYLPIWSKWHRVLVQQQMTSFDYLSKDKLLQRTEFSNHISVIANFAETSKKYQKLSVPAKSIIILDRDKVKQRFTANTI</sequence>
<feature type="signal peptide" evidence="1">
    <location>
        <begin position="1"/>
        <end position="19"/>
    </location>
</feature>
<feature type="chain" id="PRO_5016432849" description="Glycosyl hydrolase" evidence="1">
    <location>
        <begin position="20"/>
        <end position="764"/>
    </location>
</feature>
<reference evidence="2 4" key="1">
    <citation type="submission" date="2017-06" db="EMBL/GenBank/DDBJ databases">
        <title>Complete genome of Francisella adeliensis.</title>
        <authorList>
            <person name="Vallesi A."/>
            <person name="Sjodin A."/>
        </authorList>
    </citation>
    <scope>NUCLEOTIDE SEQUENCE [LARGE SCALE GENOMIC DNA]</scope>
    <source>
        <strain evidence="2 4">FDC440</strain>
    </source>
</reference>
<dbReference type="Pfam" id="PF11308">
    <property type="entry name" value="Glyco_hydro_129"/>
    <property type="match status" value="1"/>
</dbReference>
<evidence type="ECO:0000313" key="4">
    <source>
        <dbReference type="Proteomes" id="UP000251120"/>
    </source>
</evidence>
<keyword evidence="5" id="KW-1185">Reference proteome</keyword>